<dbReference type="GO" id="GO:0005975">
    <property type="term" value="P:carbohydrate metabolic process"/>
    <property type="evidence" value="ECO:0007669"/>
    <property type="project" value="InterPro"/>
</dbReference>
<dbReference type="Pfam" id="PF00728">
    <property type="entry name" value="Glyco_hydro_20"/>
    <property type="match status" value="1"/>
</dbReference>
<evidence type="ECO:0000256" key="4">
    <source>
        <dbReference type="ARBA" id="ARBA00022801"/>
    </source>
</evidence>
<keyword evidence="6 7" id="KW-0326">Glycosidase</keyword>
<dbReference type="InterPro" id="IPR017853">
    <property type="entry name" value="GH"/>
</dbReference>
<dbReference type="SUPFAM" id="SSF55545">
    <property type="entry name" value="beta-N-acetylhexosaminidase-like domain"/>
    <property type="match status" value="1"/>
</dbReference>
<accession>A0A6P8INP9</accession>
<protein>
    <recommendedName>
        <fullName evidence="7">Beta-hexosaminidase</fullName>
        <ecNumber evidence="7">3.2.1.52</ecNumber>
    </recommendedName>
</protein>
<evidence type="ECO:0000313" key="12">
    <source>
        <dbReference type="Proteomes" id="UP000515163"/>
    </source>
</evidence>
<evidence type="ECO:0000256" key="5">
    <source>
        <dbReference type="ARBA" id="ARBA00023180"/>
    </source>
</evidence>
<feature type="active site" description="Proton donor" evidence="8">
    <location>
        <position position="303"/>
    </location>
</feature>
<feature type="domain" description="Beta-hexosaminidase eukaryotic type N-terminal" evidence="11">
    <location>
        <begin position="21"/>
        <end position="135"/>
    </location>
</feature>
<keyword evidence="3 9" id="KW-0732">Signal</keyword>
<dbReference type="EC" id="3.2.1.52" evidence="7"/>
<proteinExistence type="inferred from homology"/>
<dbReference type="PANTHER" id="PTHR22600">
    <property type="entry name" value="BETA-HEXOSAMINIDASE"/>
    <property type="match status" value="1"/>
</dbReference>
<evidence type="ECO:0000256" key="2">
    <source>
        <dbReference type="ARBA" id="ARBA00006285"/>
    </source>
</evidence>
<dbReference type="InterPro" id="IPR029019">
    <property type="entry name" value="HEX_eukaryotic_N"/>
</dbReference>
<evidence type="ECO:0000256" key="8">
    <source>
        <dbReference type="PIRSR" id="PIRSR001093-1"/>
    </source>
</evidence>
<dbReference type="OrthoDB" id="428480at2759"/>
<dbReference type="Gene3D" id="3.30.379.10">
    <property type="entry name" value="Chitobiase/beta-hexosaminidase domain 2-like"/>
    <property type="match status" value="1"/>
</dbReference>
<evidence type="ECO:0000256" key="6">
    <source>
        <dbReference type="ARBA" id="ARBA00023295"/>
    </source>
</evidence>
<dbReference type="Pfam" id="PF14845">
    <property type="entry name" value="Glycohydro_20b2"/>
    <property type="match status" value="1"/>
</dbReference>
<dbReference type="GO" id="GO:0004563">
    <property type="term" value="F:beta-N-acetylhexosaminidase activity"/>
    <property type="evidence" value="ECO:0007669"/>
    <property type="project" value="UniProtKB-EC"/>
</dbReference>
<dbReference type="GO" id="GO:0016020">
    <property type="term" value="C:membrane"/>
    <property type="evidence" value="ECO:0007669"/>
    <property type="project" value="TreeGrafter"/>
</dbReference>
<gene>
    <name evidence="13" type="primary">LOC116303294</name>
</gene>
<dbReference type="SUPFAM" id="SSF51445">
    <property type="entry name" value="(Trans)glycosidases"/>
    <property type="match status" value="1"/>
</dbReference>
<organism evidence="12 13">
    <name type="scientific">Actinia tenebrosa</name>
    <name type="common">Australian red waratah sea anemone</name>
    <dbReference type="NCBI Taxonomy" id="6105"/>
    <lineage>
        <taxon>Eukaryota</taxon>
        <taxon>Metazoa</taxon>
        <taxon>Cnidaria</taxon>
        <taxon>Anthozoa</taxon>
        <taxon>Hexacorallia</taxon>
        <taxon>Actiniaria</taxon>
        <taxon>Actiniidae</taxon>
        <taxon>Actinia</taxon>
    </lineage>
</organism>
<keyword evidence="12" id="KW-1185">Reference proteome</keyword>
<dbReference type="InParanoid" id="A0A6P8INP9"/>
<keyword evidence="4 7" id="KW-0378">Hydrolase</keyword>
<reference evidence="13" key="1">
    <citation type="submission" date="2025-08" db="UniProtKB">
        <authorList>
            <consortium name="RefSeq"/>
        </authorList>
    </citation>
    <scope>IDENTIFICATION</scope>
    <source>
        <tissue evidence="13">Tentacle</tissue>
    </source>
</reference>
<comment type="similarity">
    <text evidence="2 7">Belongs to the glycosyl hydrolase 20 family.</text>
</comment>
<evidence type="ECO:0000313" key="13">
    <source>
        <dbReference type="RefSeq" id="XP_031568671.1"/>
    </source>
</evidence>
<keyword evidence="5" id="KW-0325">Glycoprotein</keyword>
<evidence type="ECO:0000256" key="9">
    <source>
        <dbReference type="SAM" id="SignalP"/>
    </source>
</evidence>
<dbReference type="Gene3D" id="3.20.20.80">
    <property type="entry name" value="Glycosidases"/>
    <property type="match status" value="1"/>
</dbReference>
<dbReference type="InterPro" id="IPR015883">
    <property type="entry name" value="Glyco_hydro_20_cat"/>
</dbReference>
<name>A0A6P8INP9_ACTTE</name>
<evidence type="ECO:0000256" key="3">
    <source>
        <dbReference type="ARBA" id="ARBA00022729"/>
    </source>
</evidence>
<feature type="signal peptide" evidence="9">
    <location>
        <begin position="1"/>
        <end position="18"/>
    </location>
</feature>
<evidence type="ECO:0000256" key="1">
    <source>
        <dbReference type="ARBA" id="ARBA00001231"/>
    </source>
</evidence>
<feature type="domain" description="Glycoside hydrolase family 20 catalytic" evidence="10">
    <location>
        <begin position="154"/>
        <end position="418"/>
    </location>
</feature>
<evidence type="ECO:0000259" key="10">
    <source>
        <dbReference type="Pfam" id="PF00728"/>
    </source>
</evidence>
<dbReference type="GO" id="GO:0030203">
    <property type="term" value="P:glycosaminoglycan metabolic process"/>
    <property type="evidence" value="ECO:0007669"/>
    <property type="project" value="TreeGrafter"/>
</dbReference>
<dbReference type="PRINTS" id="PR00738">
    <property type="entry name" value="GLHYDRLASE20"/>
</dbReference>
<dbReference type="AlphaFoldDB" id="A0A6P8INP9"/>
<dbReference type="KEGG" id="aten:116303294"/>
<dbReference type="InterPro" id="IPR025705">
    <property type="entry name" value="Beta_hexosaminidase_sua/sub"/>
</dbReference>
<dbReference type="RefSeq" id="XP_031568671.1">
    <property type="nucleotide sequence ID" value="XM_031712811.1"/>
</dbReference>
<dbReference type="Proteomes" id="UP000515163">
    <property type="component" value="Unplaced"/>
</dbReference>
<evidence type="ECO:0000256" key="7">
    <source>
        <dbReference type="PIRNR" id="PIRNR001093"/>
    </source>
</evidence>
<comment type="catalytic activity">
    <reaction evidence="1 7">
        <text>Hydrolysis of terminal non-reducing N-acetyl-D-hexosamine residues in N-acetyl-beta-D-hexosaminides.</text>
        <dbReference type="EC" id="3.2.1.52"/>
    </reaction>
</comment>
<dbReference type="PIRSF" id="PIRSF001093">
    <property type="entry name" value="B-hxosamndse_ab_euk"/>
    <property type="match status" value="1"/>
</dbReference>
<dbReference type="GeneID" id="116303294"/>
<dbReference type="InterPro" id="IPR029018">
    <property type="entry name" value="Hex-like_dom2"/>
</dbReference>
<feature type="chain" id="PRO_5027729547" description="Beta-hexosaminidase" evidence="9">
    <location>
        <begin position="19"/>
        <end position="516"/>
    </location>
</feature>
<dbReference type="PANTHER" id="PTHR22600:SF26">
    <property type="entry name" value="BETA-N-ACETYLHEXOSAMINIDASE"/>
    <property type="match status" value="1"/>
</dbReference>
<evidence type="ECO:0000259" key="11">
    <source>
        <dbReference type="Pfam" id="PF14845"/>
    </source>
</evidence>
<sequence>MQLLLATFAFLLLNFASGETVWPLPKQISLSGAPYPVSRALSIKTSSKSNVLEHGITRYLKYITYHLLSNNEQDFKAKSDGELELVVVNVTNDNETLGMQTSYKYSLSFNSSNMIQIDANSPFGALYGLETLSQLIEYGALVSRNIDIKDEPSFIHRGLMLDTGRRLFPIELLYNILDAMSFVKLNVFHFHLSDLCRFSVESKMYPDLRNNEQEIYSQDDVKNLVAYARDRGIRVVPEVEAAGHANGLMGLYNKTKGVKFCNSSGFLELFNDPQGVTLTTMRGILSEMMSLFPDELFHLGLDETFNDQNCTSDNVRSLETALLEYVALNKTTVAWEEAFSITASALNSTIVQAWKSESVKTIIDKKHRAINSLSSHFYLNYAQSVTPETLWTDISSGLSPQEVELLLGGEMAMWTDYYCYISECCYRHNTKPQAWWMYDPTHDAQFTQSVSGLIWPRAVVGAGSFWNYDPDLKPETADFVLRYDAMNRRLQERGILTCPVGCKCDYLTKCGKPYPQ</sequence>